<accession>A0A9X1HNH9</accession>
<evidence type="ECO:0000313" key="10">
    <source>
        <dbReference type="Proteomes" id="UP001139409"/>
    </source>
</evidence>
<dbReference type="Pfam" id="PF02687">
    <property type="entry name" value="FtsX"/>
    <property type="match status" value="2"/>
</dbReference>
<evidence type="ECO:0000256" key="5">
    <source>
        <dbReference type="ARBA" id="ARBA00023136"/>
    </source>
</evidence>
<evidence type="ECO:0000256" key="3">
    <source>
        <dbReference type="ARBA" id="ARBA00022692"/>
    </source>
</evidence>
<sequence>MLRNYLLITLRNFRKKFLYSVINILGLSIGLAAFFLILIWVQQELSYDAYHSASDRIYRTSLDFTSNGEKYESGVAPTALLPALLQEPAVENSTLLFKPGGFRDPVIIIDGESHAEANLYYGDSSLLDVFDIEVISGNRSALLRPDQAMISESAAIRLFGNDRPLGSSFKMDGMDYEIAAVYRDMPPASHFHASMFVPFLSHPQSAPDRLTWGSANYAMYAKLFPGSDPEFLTQRINDRIRQDFGAQMDESNFVSVNVFPLQDIHLKAAPQTGLEPGGSYSSIYIFAAVGLLILLIACINYMNLATARATERAREVGVRKVMGAVRSQLILQFLSESYAFVIFSAGMAIGLIYFLLPVFSDLVGFQYTFDLIFAQQLPYWLLGIVLLIGFLSGTYPALVLSGFQPEKVLRATAITTNQGASLRRTLVVVQFVITVALITSTLLINRQLTYIQDKNLGYNKEEVLMLSNNRALSANFDYVANQFRNVPGVESVARGSESPVSVMGGYSIHTPSMAQDEYLLVKAIAVDEHYLETLDIEINNGRTFNKGDWEILEDTVYSFILNQKAAEEFFSPGEEVVGTPVLLNGRSGFVRGIAKDFHIAGLQEEIQPVVLFMEDQFSKVFVKVKTEDVQSALAGLGNIWSDVAPDQPFAYTFLNQQYSGLYQAELKFGKMIGIFSGLAIVLASLGLIGLISFLAVKKSREIGIRKVLGASIPDILMLLMKDFARLILIAILLAGPLSYFIMQKWFENFAYRVDLNIWPFILGAFIAVFIAFSMIFFQTYRSARANPVDSIKSE</sequence>
<evidence type="ECO:0000259" key="8">
    <source>
        <dbReference type="Pfam" id="PF12704"/>
    </source>
</evidence>
<feature type="transmembrane region" description="Helical" evidence="6">
    <location>
        <begin position="283"/>
        <end position="304"/>
    </location>
</feature>
<feature type="transmembrane region" description="Helical" evidence="6">
    <location>
        <begin position="424"/>
        <end position="444"/>
    </location>
</feature>
<comment type="subcellular location">
    <subcellularLocation>
        <location evidence="1">Cell membrane</location>
        <topology evidence="1">Multi-pass membrane protein</topology>
    </subcellularLocation>
</comment>
<feature type="transmembrane region" description="Helical" evidence="6">
    <location>
        <begin position="723"/>
        <end position="742"/>
    </location>
</feature>
<comment type="caution">
    <text evidence="9">The sequence shown here is derived from an EMBL/GenBank/DDBJ whole genome shotgun (WGS) entry which is preliminary data.</text>
</comment>
<keyword evidence="3 6" id="KW-0812">Transmembrane</keyword>
<dbReference type="AlphaFoldDB" id="A0A9X1HNH9"/>
<evidence type="ECO:0000256" key="4">
    <source>
        <dbReference type="ARBA" id="ARBA00022989"/>
    </source>
</evidence>
<dbReference type="InterPro" id="IPR003838">
    <property type="entry name" value="ABC3_permease_C"/>
</dbReference>
<feature type="domain" description="ABC3 transporter permease C-terminal" evidence="7">
    <location>
        <begin position="289"/>
        <end position="404"/>
    </location>
</feature>
<reference evidence="9" key="1">
    <citation type="submission" date="2021-09" db="EMBL/GenBank/DDBJ databases">
        <title>Fulvivirga sp. isolated from coastal sediment.</title>
        <authorList>
            <person name="Yu H."/>
        </authorList>
    </citation>
    <scope>NUCLEOTIDE SEQUENCE</scope>
    <source>
        <strain evidence="9">1062</strain>
    </source>
</reference>
<evidence type="ECO:0000256" key="1">
    <source>
        <dbReference type="ARBA" id="ARBA00004651"/>
    </source>
</evidence>
<dbReference type="InterPro" id="IPR025857">
    <property type="entry name" value="MacB_PCD"/>
</dbReference>
<evidence type="ECO:0000256" key="6">
    <source>
        <dbReference type="SAM" id="Phobius"/>
    </source>
</evidence>
<feature type="transmembrane region" description="Helical" evidence="6">
    <location>
        <begin position="21"/>
        <end position="41"/>
    </location>
</feature>
<keyword evidence="2" id="KW-1003">Cell membrane</keyword>
<dbReference type="GO" id="GO:0005886">
    <property type="term" value="C:plasma membrane"/>
    <property type="evidence" value="ECO:0007669"/>
    <property type="project" value="UniProtKB-SubCell"/>
</dbReference>
<feature type="transmembrane region" description="Helical" evidence="6">
    <location>
        <begin position="338"/>
        <end position="359"/>
    </location>
</feature>
<evidence type="ECO:0000256" key="2">
    <source>
        <dbReference type="ARBA" id="ARBA00022475"/>
    </source>
</evidence>
<dbReference type="InterPro" id="IPR050250">
    <property type="entry name" value="Macrolide_Exporter_MacB"/>
</dbReference>
<feature type="transmembrane region" description="Helical" evidence="6">
    <location>
        <begin position="757"/>
        <end position="777"/>
    </location>
</feature>
<dbReference type="Proteomes" id="UP001139409">
    <property type="component" value="Unassembled WGS sequence"/>
</dbReference>
<name>A0A9X1HNH9_9BACT</name>
<dbReference type="PANTHER" id="PTHR30572:SF18">
    <property type="entry name" value="ABC-TYPE MACROLIDE FAMILY EXPORT SYSTEM PERMEASE COMPONENT 2"/>
    <property type="match status" value="1"/>
</dbReference>
<keyword evidence="10" id="KW-1185">Reference proteome</keyword>
<dbReference type="Pfam" id="PF12704">
    <property type="entry name" value="MacB_PCD"/>
    <property type="match status" value="2"/>
</dbReference>
<feature type="domain" description="MacB-like periplasmic core" evidence="8">
    <location>
        <begin position="435"/>
        <end position="626"/>
    </location>
</feature>
<dbReference type="GO" id="GO:0022857">
    <property type="term" value="F:transmembrane transporter activity"/>
    <property type="evidence" value="ECO:0007669"/>
    <property type="project" value="TreeGrafter"/>
</dbReference>
<proteinExistence type="predicted"/>
<keyword evidence="5 6" id="KW-0472">Membrane</keyword>
<keyword evidence="4 6" id="KW-1133">Transmembrane helix</keyword>
<feature type="domain" description="ABC3 transporter permease C-terminal" evidence="7">
    <location>
        <begin position="674"/>
        <end position="787"/>
    </location>
</feature>
<feature type="transmembrane region" description="Helical" evidence="6">
    <location>
        <begin position="671"/>
        <end position="696"/>
    </location>
</feature>
<evidence type="ECO:0000259" key="7">
    <source>
        <dbReference type="Pfam" id="PF02687"/>
    </source>
</evidence>
<dbReference type="EMBL" id="JAIXNE010000001">
    <property type="protein sequence ID" value="MCA6074063.1"/>
    <property type="molecule type" value="Genomic_DNA"/>
</dbReference>
<dbReference type="PANTHER" id="PTHR30572">
    <property type="entry name" value="MEMBRANE COMPONENT OF TRANSPORTER-RELATED"/>
    <property type="match status" value="1"/>
</dbReference>
<protein>
    <submittedName>
        <fullName evidence="9">ABC transporter permease</fullName>
    </submittedName>
</protein>
<gene>
    <name evidence="9" type="ORF">LDX50_04245</name>
</gene>
<feature type="transmembrane region" description="Helical" evidence="6">
    <location>
        <begin position="379"/>
        <end position="403"/>
    </location>
</feature>
<dbReference type="RefSeq" id="WP_225697168.1">
    <property type="nucleotide sequence ID" value="NZ_JAIXNE010000001.1"/>
</dbReference>
<evidence type="ECO:0000313" key="9">
    <source>
        <dbReference type="EMBL" id="MCA6074063.1"/>
    </source>
</evidence>
<organism evidence="9 10">
    <name type="scientific">Fulvivirga sedimenti</name>
    <dbReference type="NCBI Taxonomy" id="2879465"/>
    <lineage>
        <taxon>Bacteria</taxon>
        <taxon>Pseudomonadati</taxon>
        <taxon>Bacteroidota</taxon>
        <taxon>Cytophagia</taxon>
        <taxon>Cytophagales</taxon>
        <taxon>Fulvivirgaceae</taxon>
        <taxon>Fulvivirga</taxon>
    </lineage>
</organism>
<feature type="domain" description="MacB-like periplasmic core" evidence="8">
    <location>
        <begin position="20"/>
        <end position="237"/>
    </location>
</feature>